<proteinExistence type="predicted"/>
<dbReference type="PANTHER" id="PTHR43215:SF14">
    <property type="entry name" value="RADIAL SPOKE HEAD 1 HOMOLOG"/>
    <property type="match status" value="1"/>
</dbReference>
<dbReference type="Gene3D" id="2.20.110.10">
    <property type="entry name" value="Histone H3 K4-specific methyltransferase SET7/9 N-terminal domain"/>
    <property type="match status" value="2"/>
</dbReference>
<dbReference type="Pfam" id="PF02493">
    <property type="entry name" value="MORN"/>
    <property type="match status" value="3"/>
</dbReference>
<dbReference type="AlphaFoldDB" id="A0A8J8NTF8"/>
<organism evidence="2 3">
    <name type="scientific">Halteria grandinella</name>
    <dbReference type="NCBI Taxonomy" id="5974"/>
    <lineage>
        <taxon>Eukaryota</taxon>
        <taxon>Sar</taxon>
        <taxon>Alveolata</taxon>
        <taxon>Ciliophora</taxon>
        <taxon>Intramacronucleata</taxon>
        <taxon>Spirotrichea</taxon>
        <taxon>Stichotrichia</taxon>
        <taxon>Sporadotrichida</taxon>
        <taxon>Halteriidae</taxon>
        <taxon>Halteria</taxon>
    </lineage>
</organism>
<evidence type="ECO:0000313" key="2">
    <source>
        <dbReference type="EMBL" id="TNV81652.1"/>
    </source>
</evidence>
<dbReference type="InterPro" id="IPR003409">
    <property type="entry name" value="MORN"/>
</dbReference>
<comment type="caution">
    <text evidence="2">The sequence shown here is derived from an EMBL/GenBank/DDBJ whole genome shotgun (WGS) entry which is preliminary data.</text>
</comment>
<dbReference type="SUPFAM" id="SSF82185">
    <property type="entry name" value="Histone H3 K4-specific methyltransferase SET7/9 N-terminal domain"/>
    <property type="match status" value="1"/>
</dbReference>
<keyword evidence="3" id="KW-1185">Reference proteome</keyword>
<sequence length="150" mass="17041">MGRELAILFDKWAVYEGAVDAHYLHTGNGILHTEDGDEYQGSYKLGRISGYGVYKWSNGSNYIGTYENDNRHGQGRFTYANGDIYEGGYKDDKVHGLGRFTWAEGHYKIGQYESGSLVGVHKCYSKKDELLSIRTYENNELVSEEMVEND</sequence>
<dbReference type="OrthoDB" id="288868at2759"/>
<evidence type="ECO:0000313" key="3">
    <source>
        <dbReference type="Proteomes" id="UP000785679"/>
    </source>
</evidence>
<dbReference type="GO" id="GO:0005829">
    <property type="term" value="C:cytosol"/>
    <property type="evidence" value="ECO:0007669"/>
    <property type="project" value="TreeGrafter"/>
</dbReference>
<dbReference type="SMART" id="SM00698">
    <property type="entry name" value="MORN"/>
    <property type="match status" value="3"/>
</dbReference>
<keyword evidence="1" id="KW-0677">Repeat</keyword>
<gene>
    <name evidence="2" type="ORF">FGO68_gene8824</name>
</gene>
<name>A0A8J8NTF8_HALGN</name>
<protein>
    <recommendedName>
        <fullName evidence="4">MORN repeat protein</fullName>
    </recommendedName>
</protein>
<evidence type="ECO:0000256" key="1">
    <source>
        <dbReference type="ARBA" id="ARBA00022737"/>
    </source>
</evidence>
<reference evidence="2" key="1">
    <citation type="submission" date="2019-06" db="EMBL/GenBank/DDBJ databases">
        <authorList>
            <person name="Zheng W."/>
        </authorList>
    </citation>
    <scope>NUCLEOTIDE SEQUENCE</scope>
    <source>
        <strain evidence="2">QDHG01</strain>
    </source>
</reference>
<dbReference type="Proteomes" id="UP000785679">
    <property type="component" value="Unassembled WGS sequence"/>
</dbReference>
<accession>A0A8J8NTF8</accession>
<dbReference type="PANTHER" id="PTHR43215">
    <property type="entry name" value="RADIAL SPOKE HEAD 1 HOMOLOG"/>
    <property type="match status" value="1"/>
</dbReference>
<evidence type="ECO:0008006" key="4">
    <source>
        <dbReference type="Google" id="ProtNLM"/>
    </source>
</evidence>
<dbReference type="EMBL" id="RRYP01005884">
    <property type="protein sequence ID" value="TNV81652.1"/>
    <property type="molecule type" value="Genomic_DNA"/>
</dbReference>